<organism evidence="14 15">
    <name type="scientific">Alicyclobacillus dauci</name>
    <dbReference type="NCBI Taxonomy" id="1475485"/>
    <lineage>
        <taxon>Bacteria</taxon>
        <taxon>Bacillati</taxon>
        <taxon>Bacillota</taxon>
        <taxon>Bacilli</taxon>
        <taxon>Bacillales</taxon>
        <taxon>Alicyclobacillaceae</taxon>
        <taxon>Alicyclobacillus</taxon>
    </lineage>
</organism>
<feature type="binding site" evidence="10">
    <location>
        <begin position="11"/>
        <end position="18"/>
    </location>
    <ligand>
        <name>ATP</name>
        <dbReference type="ChEBI" id="CHEBI:30616"/>
    </ligand>
</feature>
<evidence type="ECO:0000256" key="11">
    <source>
        <dbReference type="RuleBase" id="RU003783"/>
    </source>
</evidence>
<dbReference type="HAMAP" id="MF_00185">
    <property type="entry name" value="IPP_trans"/>
    <property type="match status" value="1"/>
</dbReference>
<evidence type="ECO:0000256" key="9">
    <source>
        <dbReference type="ARBA" id="ARBA00049563"/>
    </source>
</evidence>
<evidence type="ECO:0000256" key="12">
    <source>
        <dbReference type="RuleBase" id="RU003784"/>
    </source>
</evidence>
<dbReference type="Pfam" id="PF01715">
    <property type="entry name" value="IPPT"/>
    <property type="match status" value="1"/>
</dbReference>
<evidence type="ECO:0000256" key="3">
    <source>
        <dbReference type="ARBA" id="ARBA00005842"/>
    </source>
</evidence>
<keyword evidence="8 10" id="KW-0460">Magnesium</keyword>
<keyword evidence="6 10" id="KW-0547">Nucleotide-binding</keyword>
<dbReference type="EMBL" id="CP104064">
    <property type="protein sequence ID" value="WAH35322.1"/>
    <property type="molecule type" value="Genomic_DNA"/>
</dbReference>
<feature type="site" description="Interaction with substrate tRNA" evidence="10">
    <location>
        <position position="125"/>
    </location>
</feature>
<evidence type="ECO:0000256" key="7">
    <source>
        <dbReference type="ARBA" id="ARBA00022840"/>
    </source>
</evidence>
<feature type="region of interest" description="Interaction with substrate tRNA" evidence="10">
    <location>
        <begin position="36"/>
        <end position="39"/>
    </location>
</feature>
<dbReference type="EC" id="2.5.1.75" evidence="10"/>
<dbReference type="InterPro" id="IPR027417">
    <property type="entry name" value="P-loop_NTPase"/>
</dbReference>
<dbReference type="InterPro" id="IPR039657">
    <property type="entry name" value="Dimethylallyltransferase"/>
</dbReference>
<evidence type="ECO:0000256" key="5">
    <source>
        <dbReference type="ARBA" id="ARBA00022694"/>
    </source>
</evidence>
<sequence length="321" mass="36814">MTKQRVLCVVGPTAVGKSDLAVDICLKYHGEVISADSMQIYRGMDIGTAKLTTAEQRGITHHLLDIVDPTSSYTVATWKDEADKTIKSLGKRHLLPVVCGGTGLYIRAITDDLQFPERPDTLQIRARWYTFLETHGPHALHEQLERVDPLSAKRLHENDVKRVIRALEVAETADKPLSEGYDWSPKTGRYDVLLIGLFMEREALYERVNRRVDRMVDLGLFAEVRKLLEAGVTPEHTALQAIGYKEVVQCLQGECSAEEAIESIKRNTRRFVKRQLSWFRRDPRIEWFERNVDGTFPPGEEDRLWRMIADYLEGKRTMPHE</sequence>
<gene>
    <name evidence="10 14" type="primary">miaA</name>
    <name evidence="14" type="ORF">NZD86_13540</name>
</gene>
<dbReference type="PANTHER" id="PTHR11088">
    <property type="entry name" value="TRNA DIMETHYLALLYLTRANSFERASE"/>
    <property type="match status" value="1"/>
</dbReference>
<accession>A0ABY6YXJ5</accession>
<evidence type="ECO:0000313" key="14">
    <source>
        <dbReference type="EMBL" id="WAH35322.1"/>
    </source>
</evidence>
<keyword evidence="4 10" id="KW-0808">Transferase</keyword>
<proteinExistence type="inferred from homology"/>
<comment type="similarity">
    <text evidence="3 10 13">Belongs to the IPP transferase family.</text>
</comment>
<evidence type="ECO:0000256" key="10">
    <source>
        <dbReference type="HAMAP-Rule" id="MF_00185"/>
    </source>
</evidence>
<evidence type="ECO:0000256" key="4">
    <source>
        <dbReference type="ARBA" id="ARBA00022679"/>
    </source>
</evidence>
<protein>
    <recommendedName>
        <fullName evidence="10">tRNA dimethylallyltransferase</fullName>
        <ecNumber evidence="10">2.5.1.75</ecNumber>
    </recommendedName>
    <alternativeName>
        <fullName evidence="10">Dimethylallyl diphosphate:tRNA dimethylallyltransferase</fullName>
        <shortName evidence="10">DMAPP:tRNA dimethylallyltransferase</shortName>
        <shortName evidence="10">DMATase</shortName>
    </alternativeName>
    <alternativeName>
        <fullName evidence="10">Isopentenyl-diphosphate:tRNA isopentenyltransferase</fullName>
        <shortName evidence="10">IPP transferase</shortName>
        <shortName evidence="10">IPPT</shortName>
        <shortName evidence="10">IPTase</shortName>
    </alternativeName>
</protein>
<comment type="catalytic activity">
    <reaction evidence="9 10 11">
        <text>adenosine(37) in tRNA + dimethylallyl diphosphate = N(6)-dimethylallyladenosine(37) in tRNA + diphosphate</text>
        <dbReference type="Rhea" id="RHEA:26482"/>
        <dbReference type="Rhea" id="RHEA-COMP:10162"/>
        <dbReference type="Rhea" id="RHEA-COMP:10375"/>
        <dbReference type="ChEBI" id="CHEBI:33019"/>
        <dbReference type="ChEBI" id="CHEBI:57623"/>
        <dbReference type="ChEBI" id="CHEBI:74411"/>
        <dbReference type="ChEBI" id="CHEBI:74415"/>
        <dbReference type="EC" id="2.5.1.75"/>
    </reaction>
</comment>
<dbReference type="Gene3D" id="1.10.20.140">
    <property type="match status" value="1"/>
</dbReference>
<feature type="site" description="Interaction with substrate tRNA" evidence="10">
    <location>
        <position position="102"/>
    </location>
</feature>
<reference evidence="14" key="1">
    <citation type="submission" date="2022-08" db="EMBL/GenBank/DDBJ databases">
        <title>Alicyclobacillus dauci DSM2870, complete genome.</title>
        <authorList>
            <person name="Wang Q."/>
            <person name="Cai R."/>
            <person name="Wang Z."/>
        </authorList>
    </citation>
    <scope>NUCLEOTIDE SEQUENCE</scope>
    <source>
        <strain evidence="14">DSM 28700</strain>
    </source>
</reference>
<evidence type="ECO:0000256" key="13">
    <source>
        <dbReference type="RuleBase" id="RU003785"/>
    </source>
</evidence>
<keyword evidence="5 10" id="KW-0819">tRNA processing</keyword>
<comment type="function">
    <text evidence="2 10 12">Catalyzes the transfer of a dimethylallyl group onto the adenine at position 37 in tRNAs that read codons beginning with uridine, leading to the formation of N6-(dimethylallyl)adenosine (i(6)A).</text>
</comment>
<comment type="cofactor">
    <cofactor evidence="1 10">
        <name>Mg(2+)</name>
        <dbReference type="ChEBI" id="CHEBI:18420"/>
    </cofactor>
</comment>
<dbReference type="Proteomes" id="UP001164803">
    <property type="component" value="Chromosome"/>
</dbReference>
<dbReference type="RefSeq" id="WP_268042446.1">
    <property type="nucleotide sequence ID" value="NZ_CP104064.1"/>
</dbReference>
<evidence type="ECO:0000256" key="2">
    <source>
        <dbReference type="ARBA" id="ARBA00003213"/>
    </source>
</evidence>
<evidence type="ECO:0000256" key="8">
    <source>
        <dbReference type="ARBA" id="ARBA00022842"/>
    </source>
</evidence>
<dbReference type="GO" id="GO:0052381">
    <property type="term" value="F:tRNA dimethylallyltransferase activity"/>
    <property type="evidence" value="ECO:0007669"/>
    <property type="project" value="UniProtKB-EC"/>
</dbReference>
<dbReference type="NCBIfam" id="TIGR00174">
    <property type="entry name" value="miaA"/>
    <property type="match status" value="1"/>
</dbReference>
<name>A0ABY6YXJ5_9BACL</name>
<dbReference type="SUPFAM" id="SSF52540">
    <property type="entry name" value="P-loop containing nucleoside triphosphate hydrolases"/>
    <property type="match status" value="1"/>
</dbReference>
<comment type="caution">
    <text evidence="10">Lacks conserved residue(s) required for the propagation of feature annotation.</text>
</comment>
<evidence type="ECO:0000256" key="1">
    <source>
        <dbReference type="ARBA" id="ARBA00001946"/>
    </source>
</evidence>
<evidence type="ECO:0000256" key="6">
    <source>
        <dbReference type="ARBA" id="ARBA00022741"/>
    </source>
</evidence>
<dbReference type="Gene3D" id="3.40.50.300">
    <property type="entry name" value="P-loop containing nucleotide triphosphate hydrolases"/>
    <property type="match status" value="1"/>
</dbReference>
<keyword evidence="7 10" id="KW-0067">ATP-binding</keyword>
<evidence type="ECO:0000313" key="15">
    <source>
        <dbReference type="Proteomes" id="UP001164803"/>
    </source>
</evidence>
<comment type="subunit">
    <text evidence="10">Monomer.</text>
</comment>
<feature type="binding site" evidence="10">
    <location>
        <begin position="13"/>
        <end position="18"/>
    </location>
    <ligand>
        <name>substrate</name>
    </ligand>
</feature>
<dbReference type="PANTHER" id="PTHR11088:SF60">
    <property type="entry name" value="TRNA DIMETHYLALLYLTRANSFERASE"/>
    <property type="match status" value="1"/>
</dbReference>
<keyword evidence="15" id="KW-1185">Reference proteome</keyword>
<dbReference type="InterPro" id="IPR018022">
    <property type="entry name" value="IPT"/>
</dbReference>